<sequence>MKQDEGVEKESEESSSFYGNLKCPTFTTVSKGDGFEKRCYEESTWVTTSVQAPNNQSTSFRTMFQNLFKYISGENDQNVKIPMTTPVLVSVKSLPENFRDIKMHFFVPPTGLDIPKPTSDAVKLENYPKFCAYVRVFGGYQMGVNKDMFFQRKQLTDALDKAGLKYNEKDLIYAGYDSPFKLFNRHNEIMVEIDSQESPS</sequence>
<organism evidence="2 3">
    <name type="scientific">Hydra vulgaris</name>
    <name type="common">Hydra</name>
    <name type="synonym">Hydra attenuata</name>
    <dbReference type="NCBI Taxonomy" id="6087"/>
    <lineage>
        <taxon>Eukaryota</taxon>
        <taxon>Metazoa</taxon>
        <taxon>Cnidaria</taxon>
        <taxon>Hydrozoa</taxon>
        <taxon>Hydroidolina</taxon>
        <taxon>Anthoathecata</taxon>
        <taxon>Aplanulata</taxon>
        <taxon>Hydridae</taxon>
        <taxon>Hydra</taxon>
    </lineage>
</organism>
<name>A0ABM4BRE3_HYDVU</name>
<dbReference type="InterPro" id="IPR011256">
    <property type="entry name" value="Reg_factor_effector_dom_sf"/>
</dbReference>
<reference evidence="3" key="1">
    <citation type="submission" date="2025-08" db="UniProtKB">
        <authorList>
            <consortium name="RefSeq"/>
        </authorList>
    </citation>
    <scope>IDENTIFICATION</scope>
</reference>
<dbReference type="PANTHER" id="PTHR11220">
    <property type="entry name" value="HEME-BINDING PROTEIN-RELATED"/>
    <property type="match status" value="1"/>
</dbReference>
<dbReference type="Proteomes" id="UP001652625">
    <property type="component" value="Chromosome 04"/>
</dbReference>
<dbReference type="PANTHER" id="PTHR11220:SF1">
    <property type="entry name" value="HEME-BINDING PROTEIN 2"/>
    <property type="match status" value="1"/>
</dbReference>
<dbReference type="GeneID" id="136079606"/>
<keyword evidence="2" id="KW-1185">Reference proteome</keyword>
<gene>
    <name evidence="3" type="primary">LOC136079606</name>
</gene>
<accession>A0ABM4BRE3</accession>
<dbReference type="Gene3D" id="3.20.80.10">
    <property type="entry name" value="Regulatory factor, effector binding domain"/>
    <property type="match status" value="1"/>
</dbReference>
<dbReference type="SUPFAM" id="SSF55136">
    <property type="entry name" value="Probable bacterial effector-binding domain"/>
    <property type="match status" value="1"/>
</dbReference>
<dbReference type="Pfam" id="PF04832">
    <property type="entry name" value="SOUL"/>
    <property type="match status" value="1"/>
</dbReference>
<comment type="similarity">
    <text evidence="1">Belongs to the HEBP family.</text>
</comment>
<proteinExistence type="inferred from homology"/>
<protein>
    <submittedName>
        <fullName evidence="3">Heme-binding protein 2-like</fullName>
    </submittedName>
</protein>
<dbReference type="RefSeq" id="XP_065651720.1">
    <property type="nucleotide sequence ID" value="XM_065795648.1"/>
</dbReference>
<dbReference type="InterPro" id="IPR006917">
    <property type="entry name" value="SOUL_heme-bd"/>
</dbReference>
<evidence type="ECO:0000313" key="2">
    <source>
        <dbReference type="Proteomes" id="UP001652625"/>
    </source>
</evidence>
<evidence type="ECO:0000256" key="1">
    <source>
        <dbReference type="ARBA" id="ARBA00009817"/>
    </source>
</evidence>
<evidence type="ECO:0000313" key="3">
    <source>
        <dbReference type="RefSeq" id="XP_065651720.1"/>
    </source>
</evidence>